<name>A0A502GGD4_9PROT</name>
<dbReference type="EMBL" id="RCZP01000001">
    <property type="protein sequence ID" value="TPG61347.1"/>
    <property type="molecule type" value="Genomic_DNA"/>
</dbReference>
<accession>A0A502GGD4</accession>
<reference evidence="1 2" key="1">
    <citation type="journal article" date="2019" name="Environ. Microbiol.">
        <title>Species interactions and distinct microbial communities in high Arctic permafrost affected cryosols are associated with the CH4 and CO2 gas fluxes.</title>
        <authorList>
            <person name="Altshuler I."/>
            <person name="Hamel J."/>
            <person name="Turney S."/>
            <person name="Magnuson E."/>
            <person name="Levesque R."/>
            <person name="Greer C."/>
            <person name="Whyte L.G."/>
        </authorList>
    </citation>
    <scope>NUCLEOTIDE SEQUENCE [LARGE SCALE GENOMIC DNA]</scope>
    <source>
        <strain evidence="1 2">S9.3B</strain>
    </source>
</reference>
<dbReference type="RefSeq" id="WP_140881075.1">
    <property type="nucleotide sequence ID" value="NZ_RCZP01000001.1"/>
</dbReference>
<evidence type="ECO:0000313" key="1">
    <source>
        <dbReference type="EMBL" id="TPG61347.1"/>
    </source>
</evidence>
<protein>
    <submittedName>
        <fullName evidence="1">Uncharacterized protein</fullName>
    </submittedName>
</protein>
<gene>
    <name evidence="1" type="ORF">EAH89_02010</name>
</gene>
<proteinExistence type="predicted"/>
<sequence length="388" mass="42657">MPLQNGKQQFLTERKYQLSQRQIAAFRQKLIDENASVLVANPQLADVLNGMVNSMLGALEAEADAAAPPDNGLAGLIGIGPDAGTDLGQARVTPSVKPYDEQMTAERGSAMADFYYVHQAGEMAGTFRAVMTLQELFKGGVVRLSDGPGAYRLYQFDRKQVLRYTQQERLQAYLRAFGYRAPVHGMAPGATVPPARWASPNTEFHGLFNAFVAEVARFFRDKRISEVVRDRANDPSFGSIATVRRAGLDLRYNVKNFSYGHLSVLRVETLQLLEEAFEILQAEDVRALFGAENAWDVVEDVMRRYHKEAINVSPRSRMAVAGRDILRWLSQPFILTATRAQFEALAQDIAEAAEEWLASAQTVGVAVAVPDAVRGTGGPRGPRALLAG</sequence>
<keyword evidence="2" id="KW-1185">Reference proteome</keyword>
<dbReference type="Proteomes" id="UP000317078">
    <property type="component" value="Unassembled WGS sequence"/>
</dbReference>
<dbReference type="OrthoDB" id="503934at2"/>
<organism evidence="1 2">
    <name type="scientific">Muricoccus nepalensis</name>
    <dbReference type="NCBI Taxonomy" id="1854500"/>
    <lineage>
        <taxon>Bacteria</taxon>
        <taxon>Pseudomonadati</taxon>
        <taxon>Pseudomonadota</taxon>
        <taxon>Alphaproteobacteria</taxon>
        <taxon>Acetobacterales</taxon>
        <taxon>Roseomonadaceae</taxon>
        <taxon>Muricoccus</taxon>
    </lineage>
</organism>
<evidence type="ECO:0000313" key="2">
    <source>
        <dbReference type="Proteomes" id="UP000317078"/>
    </source>
</evidence>
<comment type="caution">
    <text evidence="1">The sequence shown here is derived from an EMBL/GenBank/DDBJ whole genome shotgun (WGS) entry which is preliminary data.</text>
</comment>
<dbReference type="AlphaFoldDB" id="A0A502GGD4"/>